<keyword evidence="3" id="KW-1185">Reference proteome</keyword>
<reference evidence="3" key="1">
    <citation type="submission" date="2016-11" db="EMBL/GenBank/DDBJ databases">
        <authorList>
            <person name="Varghese N."/>
            <person name="Submissions S."/>
        </authorList>
    </citation>
    <scope>NUCLEOTIDE SEQUENCE [LARGE SCALE GENOMIC DNA]</scope>
    <source>
        <strain evidence="3">UWOS</strain>
    </source>
</reference>
<protein>
    <recommendedName>
        <fullName evidence="1">GmrSD restriction endonucleases N-terminal domain-containing protein</fullName>
    </recommendedName>
</protein>
<dbReference type="InterPro" id="IPR004919">
    <property type="entry name" value="GmrSD_N"/>
</dbReference>
<dbReference type="Proteomes" id="UP000184275">
    <property type="component" value="Unassembled WGS sequence"/>
</dbReference>
<gene>
    <name evidence="2" type="ORF">SAMN05720469_10324</name>
</gene>
<dbReference type="EMBL" id="FRAW01000003">
    <property type="protein sequence ID" value="SHK24487.1"/>
    <property type="molecule type" value="Genomic_DNA"/>
</dbReference>
<dbReference type="PANTHER" id="PTHR37292">
    <property type="entry name" value="VNG6097C"/>
    <property type="match status" value="1"/>
</dbReference>
<evidence type="ECO:0000259" key="1">
    <source>
        <dbReference type="Pfam" id="PF03235"/>
    </source>
</evidence>
<accession>A0A1M6QWN4</accession>
<evidence type="ECO:0000313" key="3">
    <source>
        <dbReference type="Proteomes" id="UP000184275"/>
    </source>
</evidence>
<organism evidence="2 3">
    <name type="scientific">Fibrobacter intestinalis</name>
    <dbReference type="NCBI Taxonomy" id="28122"/>
    <lineage>
        <taxon>Bacteria</taxon>
        <taxon>Pseudomonadati</taxon>
        <taxon>Fibrobacterota</taxon>
        <taxon>Fibrobacteria</taxon>
        <taxon>Fibrobacterales</taxon>
        <taxon>Fibrobacteraceae</taxon>
        <taxon>Fibrobacter</taxon>
    </lineage>
</organism>
<dbReference type="Pfam" id="PF03235">
    <property type="entry name" value="GmrSD_N"/>
    <property type="match status" value="1"/>
</dbReference>
<dbReference type="PANTHER" id="PTHR37292:SF2">
    <property type="entry name" value="DUF262 DOMAIN-CONTAINING PROTEIN"/>
    <property type="match status" value="1"/>
</dbReference>
<feature type="domain" description="GmrSD restriction endonucleases N-terminal" evidence="1">
    <location>
        <begin position="13"/>
        <end position="220"/>
    </location>
</feature>
<evidence type="ECO:0000313" key="2">
    <source>
        <dbReference type="EMBL" id="SHK24487.1"/>
    </source>
</evidence>
<dbReference type="AlphaFoldDB" id="A0A1M6QWN4"/>
<dbReference type="RefSeq" id="WP_073302310.1">
    <property type="nucleotide sequence ID" value="NZ_FRAW01000003.1"/>
</dbReference>
<name>A0A1M6QWN4_9BACT</name>
<proteinExistence type="predicted"/>
<sequence length="605" mass="70101">MPEKYEPSTKSIESILGFINSGEVAIPEIQRPFVWKPKQVRDLIDSLYNGYPTGYLIISQSPNMRLKDGTLSEGKKIMIDGQQRVTAMMTAILGKEVLNEDFEKKVIKISFNPFAEEGEESFKVLDTAILKDKRWIPDISIFFKTDFDSFTFVNEYCALNPGILSKDINARVQKITDIKNRRIGVITLNRELTVDEVTEIFIRINSRGAKLNQADFAMSKIASDKKNEGRLLRKAIDYFSHLAVQPEWYSEMCKDKEFANTEYAKKMERLKNDTEAIYDPSYSDMLRVAFMYKFNRGKMKDLVSLLSGRDFDTREFKEEIAEKSFKKLKNGVMDYMNEYNFKQFTLAIKDAGFISNKLMNSDLTLDFAYTLYLLLHNSDIDKTQVKRYVQKWYVLTTLTSRYIASPESAMDTDLRRISEKGFCKYLEEIERAELSDVFWNDGLVQNFETTAVNSPYINVYWAAQVRMKDDALFTKNCAVSNLITVIGDVHHIFPKKYLQKNGINEKSKYNQVANYTYLDTPTNIAVGDDAPNSYFSRALRQIQDGCATDETQIGNITSIDDFNQNLHTNCIPVTIKDWTYENYDQFLLERRKLMAQKIKEYYEGL</sequence>